<feature type="compositionally biased region" description="Gly residues" evidence="5">
    <location>
        <begin position="294"/>
        <end position="311"/>
    </location>
</feature>
<evidence type="ECO:0000313" key="7">
    <source>
        <dbReference type="EMBL" id="KAK7745388.1"/>
    </source>
</evidence>
<feature type="transmembrane region" description="Helical" evidence="6">
    <location>
        <begin position="23"/>
        <end position="44"/>
    </location>
</feature>
<dbReference type="EMBL" id="JAJSPL020000008">
    <property type="protein sequence ID" value="KAK7745388.1"/>
    <property type="molecule type" value="Genomic_DNA"/>
</dbReference>
<evidence type="ECO:0000256" key="4">
    <source>
        <dbReference type="ARBA" id="ARBA00023136"/>
    </source>
</evidence>
<feature type="transmembrane region" description="Helical" evidence="6">
    <location>
        <begin position="122"/>
        <end position="147"/>
    </location>
</feature>
<evidence type="ECO:0000256" key="1">
    <source>
        <dbReference type="ARBA" id="ARBA00004141"/>
    </source>
</evidence>
<evidence type="ECO:0000256" key="5">
    <source>
        <dbReference type="SAM" id="MobiDB-lite"/>
    </source>
</evidence>
<dbReference type="PANTHER" id="PTHR31465:SF9">
    <property type="entry name" value="SPHINGOID LONG-CHAIN BASE TRANSPORTER RSB1"/>
    <property type="match status" value="1"/>
</dbReference>
<accession>A0AAN9UL55</accession>
<feature type="compositionally biased region" description="Polar residues" evidence="5">
    <location>
        <begin position="432"/>
        <end position="441"/>
    </location>
</feature>
<keyword evidence="3 6" id="KW-1133">Transmembrane helix</keyword>
<keyword evidence="7" id="KW-0261">Viral envelope protein</keyword>
<dbReference type="GO" id="GO:0000324">
    <property type="term" value="C:fungal-type vacuole"/>
    <property type="evidence" value="ECO:0007669"/>
    <property type="project" value="TreeGrafter"/>
</dbReference>
<feature type="compositionally biased region" description="Polar residues" evidence="5">
    <location>
        <begin position="522"/>
        <end position="533"/>
    </location>
</feature>
<feature type="compositionally biased region" description="Basic and acidic residues" evidence="5">
    <location>
        <begin position="380"/>
        <end position="403"/>
    </location>
</feature>
<evidence type="ECO:0000256" key="6">
    <source>
        <dbReference type="SAM" id="Phobius"/>
    </source>
</evidence>
<organism evidence="7 8">
    <name type="scientific">Cytospora paraplurivora</name>
    <dbReference type="NCBI Taxonomy" id="2898453"/>
    <lineage>
        <taxon>Eukaryota</taxon>
        <taxon>Fungi</taxon>
        <taxon>Dikarya</taxon>
        <taxon>Ascomycota</taxon>
        <taxon>Pezizomycotina</taxon>
        <taxon>Sordariomycetes</taxon>
        <taxon>Sordariomycetidae</taxon>
        <taxon>Diaporthales</taxon>
        <taxon>Cytosporaceae</taxon>
        <taxon>Cytospora</taxon>
    </lineage>
</organism>
<keyword evidence="8" id="KW-1185">Reference proteome</keyword>
<protein>
    <submittedName>
        <fullName evidence="7">Envelope glycoprotein gp160</fullName>
    </submittedName>
</protein>
<feature type="compositionally biased region" description="Low complexity" evidence="5">
    <location>
        <begin position="422"/>
        <end position="431"/>
    </location>
</feature>
<reference evidence="7 8" key="1">
    <citation type="journal article" date="2023" name="PLoS ONE">
        <title>Cytospora paraplurivora sp. nov. isolated from orchards with fruit tree decline syndrome in Ontario, Canada.</title>
        <authorList>
            <person name="Ilyukhin E."/>
            <person name="Nguyen H.D.T."/>
            <person name="Castle A.J."/>
            <person name="Ellouze W."/>
        </authorList>
    </citation>
    <scope>NUCLEOTIDE SEQUENCE [LARGE SCALE GENOMIC DNA]</scope>
    <source>
        <strain evidence="7 8">FDS-564</strain>
    </source>
</reference>
<dbReference type="GO" id="GO:0005886">
    <property type="term" value="C:plasma membrane"/>
    <property type="evidence" value="ECO:0007669"/>
    <property type="project" value="TreeGrafter"/>
</dbReference>
<gene>
    <name evidence="7" type="primary">RTA3</name>
    <name evidence="7" type="ORF">SLS53_002884</name>
</gene>
<keyword evidence="4 6" id="KW-0472">Membrane</keyword>
<comment type="caution">
    <text evidence="7">The sequence shown here is derived from an EMBL/GenBank/DDBJ whole genome shotgun (WGS) entry which is preliminary data.</text>
</comment>
<comment type="subcellular location">
    <subcellularLocation>
        <location evidence="1">Membrane</location>
        <topology evidence="1">Multi-pass membrane protein</topology>
    </subcellularLocation>
</comment>
<dbReference type="InterPro" id="IPR007568">
    <property type="entry name" value="RTA1"/>
</dbReference>
<feature type="region of interest" description="Disordered" evidence="5">
    <location>
        <begin position="495"/>
        <end position="533"/>
    </location>
</feature>
<dbReference type="Pfam" id="PF04479">
    <property type="entry name" value="RTA1"/>
    <property type="match status" value="1"/>
</dbReference>
<evidence type="ECO:0000256" key="2">
    <source>
        <dbReference type="ARBA" id="ARBA00022692"/>
    </source>
</evidence>
<feature type="compositionally biased region" description="Low complexity" evidence="5">
    <location>
        <begin position="365"/>
        <end position="379"/>
    </location>
</feature>
<dbReference type="AlphaFoldDB" id="A0AAN9UL55"/>
<keyword evidence="2 6" id="KW-0812">Transmembrane</keyword>
<feature type="region of interest" description="Disordered" evidence="5">
    <location>
        <begin position="294"/>
        <end position="317"/>
    </location>
</feature>
<feature type="transmembrane region" description="Helical" evidence="6">
    <location>
        <begin position="90"/>
        <end position="110"/>
    </location>
</feature>
<proteinExistence type="predicted"/>
<keyword evidence="7" id="KW-0946">Virion</keyword>
<sequence>MAAPTEPLWLDVYDTPYSNGNNYAANVLFLIIVCGCLTSCIAAAWKTRRCIIFSIALCIAYILEIIAYALRLQSWYIVSYTTNFGLSLIAPVFVTTAIHLCTAHVLTALGTEHAVLSPNAHLRIFIWTDLFAGLLQAIGLGLTFSAAKAAGQWGITLPSQAGSGQAVSYAGLLIQTVALAAALSLLAVAYIRAGRADRRYEYTTFQRNRAGYVPRLSPRFKTLLVVLPLAGVCTLVRCAYRCAATWGGLGSSIARDEVLWLVAEGVLLTEAMLSLAVFHPAIWLDGETGKAGGWGSHGGGGIPDVEQGGGISTSKEDKRLTVGTYMTAETDALPYSLRDSREDLEGIAPVGSGRRVLFSTNLITPSDVSSSPGGSAAGADSRRGSSIADEHEHEHEHEHERLYQTDPYPYGNVGQPHRDATMRTTTTTSSRYSQDITSESRGLSPLEAEAELERQEAESFIQPPRKSSKRMSRILEQQRRELEEMEEAARREIDSIVLPSRKPSRRDTVRTGNGDVAEDEALTSTYSQSLYSQ</sequence>
<feature type="transmembrane region" description="Helical" evidence="6">
    <location>
        <begin position="51"/>
        <end position="70"/>
    </location>
</feature>
<dbReference type="PANTHER" id="PTHR31465">
    <property type="entry name" value="PROTEIN RTA1-RELATED"/>
    <property type="match status" value="1"/>
</dbReference>
<evidence type="ECO:0000256" key="3">
    <source>
        <dbReference type="ARBA" id="ARBA00022989"/>
    </source>
</evidence>
<evidence type="ECO:0000313" key="8">
    <source>
        <dbReference type="Proteomes" id="UP001320245"/>
    </source>
</evidence>
<feature type="transmembrane region" description="Helical" evidence="6">
    <location>
        <begin position="167"/>
        <end position="191"/>
    </location>
</feature>
<dbReference type="Proteomes" id="UP001320245">
    <property type="component" value="Unassembled WGS sequence"/>
</dbReference>
<name>A0AAN9UL55_9PEZI</name>
<feature type="region of interest" description="Disordered" evidence="5">
    <location>
        <begin position="363"/>
        <end position="472"/>
    </location>
</feature>